<comment type="caution">
    <text evidence="10">The sequence shown here is derived from an EMBL/GenBank/DDBJ whole genome shotgun (WGS) entry which is preliminary data.</text>
</comment>
<keyword evidence="10" id="KW-0067">ATP-binding</keyword>
<dbReference type="EMBL" id="JASCXX010000014">
    <property type="protein sequence ID" value="MDI6449937.1"/>
    <property type="molecule type" value="Genomic_DNA"/>
</dbReference>
<evidence type="ECO:0000256" key="7">
    <source>
        <dbReference type="SAM" id="Phobius"/>
    </source>
</evidence>
<dbReference type="GO" id="GO:0016020">
    <property type="term" value="C:membrane"/>
    <property type="evidence" value="ECO:0007669"/>
    <property type="project" value="UniProtKB-SubCell"/>
</dbReference>
<dbReference type="GO" id="GO:0000155">
    <property type="term" value="F:phosphorelay sensor kinase activity"/>
    <property type="evidence" value="ECO:0007669"/>
    <property type="project" value="InterPro"/>
</dbReference>
<keyword evidence="7" id="KW-0812">Transmembrane</keyword>
<accession>A0AAW6TZZ9</accession>
<dbReference type="InterPro" id="IPR003661">
    <property type="entry name" value="HisK_dim/P_dom"/>
</dbReference>
<dbReference type="SUPFAM" id="SSF55874">
    <property type="entry name" value="ATPase domain of HSP90 chaperone/DNA topoisomerase II/histidine kinase"/>
    <property type="match status" value="1"/>
</dbReference>
<dbReference type="PRINTS" id="PR00344">
    <property type="entry name" value="BCTRLSENSOR"/>
</dbReference>
<evidence type="ECO:0000313" key="10">
    <source>
        <dbReference type="EMBL" id="MDI6449937.1"/>
    </source>
</evidence>
<evidence type="ECO:0000256" key="3">
    <source>
        <dbReference type="ARBA" id="ARBA00012438"/>
    </source>
</evidence>
<dbReference type="InterPro" id="IPR036097">
    <property type="entry name" value="HisK_dim/P_sf"/>
</dbReference>
<dbReference type="Gene3D" id="1.10.287.130">
    <property type="match status" value="1"/>
</dbReference>
<protein>
    <recommendedName>
        <fullName evidence="3">histidine kinase</fullName>
        <ecNumber evidence="3">2.7.13.3</ecNumber>
    </recommendedName>
</protein>
<dbReference type="CDD" id="cd06225">
    <property type="entry name" value="HAMP"/>
    <property type="match status" value="1"/>
</dbReference>
<dbReference type="PROSITE" id="PS50109">
    <property type="entry name" value="HIS_KIN"/>
    <property type="match status" value="1"/>
</dbReference>
<dbReference type="EC" id="2.7.13.3" evidence="3"/>
<comment type="subcellular location">
    <subcellularLocation>
        <location evidence="2">Membrane</location>
    </subcellularLocation>
</comment>
<dbReference type="Gene3D" id="3.30.565.10">
    <property type="entry name" value="Histidine kinase-like ATPase, C-terminal domain"/>
    <property type="match status" value="1"/>
</dbReference>
<dbReference type="InterPro" id="IPR050351">
    <property type="entry name" value="BphY/WalK/GraS-like"/>
</dbReference>
<gene>
    <name evidence="10" type="ORF">QJ522_12835</name>
</gene>
<dbReference type="GO" id="GO:0005524">
    <property type="term" value="F:ATP binding"/>
    <property type="evidence" value="ECO:0007669"/>
    <property type="project" value="UniProtKB-KW"/>
</dbReference>
<dbReference type="InterPro" id="IPR005467">
    <property type="entry name" value="His_kinase_dom"/>
</dbReference>
<sequence length="384" mass="42669">ATAFVVSAPSQGYRDFEGLPWTLRMGYDPEEIFAPVAELRRALLALSVGVAAAALLGGLLLARHIARPIVALTEVAKVVSQDKDYSVRAAPVSHGEMRTLVDAFNTMLGRIQQHNQALIATNVRLSAEVTQRKRVEHEQKLLLDQLEARNQELKDFAYVVSHDLKAPLRGITVLAEWLEEDYRDKLGDDGAEQVRLLHSRATRMHGLIDGILQYSRIGRMEDDAEPIDLNELVAEIIDAVAPPEHIKIVVQDALPTILSGRVRMTQVFQNLISNAIKYMDKPEGRVEIGCAEEAGELTFHVSDNGPGIDVRQFENIFRMFHTLAPHDTNESTGIGLALVKKIVECYGGRIWVASEIGKGSTFFFTIPKEVPETCHEKLQTHVVD</sequence>
<keyword evidence="10" id="KW-0547">Nucleotide-binding</keyword>
<dbReference type="SMART" id="SM00387">
    <property type="entry name" value="HATPase_c"/>
    <property type="match status" value="1"/>
</dbReference>
<evidence type="ECO:0000256" key="5">
    <source>
        <dbReference type="ARBA" id="ARBA00022679"/>
    </source>
</evidence>
<dbReference type="PROSITE" id="PS50885">
    <property type="entry name" value="HAMP"/>
    <property type="match status" value="1"/>
</dbReference>
<dbReference type="GO" id="GO:0030295">
    <property type="term" value="F:protein kinase activator activity"/>
    <property type="evidence" value="ECO:0007669"/>
    <property type="project" value="TreeGrafter"/>
</dbReference>
<dbReference type="PANTHER" id="PTHR42878">
    <property type="entry name" value="TWO-COMPONENT HISTIDINE KINASE"/>
    <property type="match status" value="1"/>
</dbReference>
<feature type="domain" description="Histidine kinase" evidence="8">
    <location>
        <begin position="159"/>
        <end position="370"/>
    </location>
</feature>
<keyword evidence="7" id="KW-0472">Membrane</keyword>
<keyword evidence="4" id="KW-0597">Phosphoprotein</keyword>
<reference evidence="10" key="1">
    <citation type="submission" date="2023-05" db="EMBL/GenBank/DDBJ databases">
        <title>Anaerotaeda fermentans gen. nov., sp. nov., a novel anaerobic planctomycete of the new family within the order Sedimentisphaerales isolated from Taman Peninsula, Russia.</title>
        <authorList>
            <person name="Khomyakova M.A."/>
            <person name="Merkel A.Y."/>
            <person name="Slobodkin A.I."/>
        </authorList>
    </citation>
    <scope>NUCLEOTIDE SEQUENCE</scope>
    <source>
        <strain evidence="10">M17dextr</strain>
    </source>
</reference>
<dbReference type="Pfam" id="PF00672">
    <property type="entry name" value="HAMP"/>
    <property type="match status" value="1"/>
</dbReference>
<evidence type="ECO:0000259" key="8">
    <source>
        <dbReference type="PROSITE" id="PS50109"/>
    </source>
</evidence>
<evidence type="ECO:0000256" key="2">
    <source>
        <dbReference type="ARBA" id="ARBA00004370"/>
    </source>
</evidence>
<dbReference type="PANTHER" id="PTHR42878:SF15">
    <property type="entry name" value="BACTERIOPHYTOCHROME"/>
    <property type="match status" value="1"/>
</dbReference>
<name>A0AAW6TZZ9_9BACT</name>
<dbReference type="InterPro" id="IPR036890">
    <property type="entry name" value="HATPase_C_sf"/>
</dbReference>
<keyword evidence="5" id="KW-0808">Transferase</keyword>
<keyword evidence="11" id="KW-1185">Reference proteome</keyword>
<dbReference type="SMART" id="SM00304">
    <property type="entry name" value="HAMP"/>
    <property type="match status" value="1"/>
</dbReference>
<feature type="non-terminal residue" evidence="10">
    <location>
        <position position="1"/>
    </location>
</feature>
<dbReference type="GO" id="GO:0007234">
    <property type="term" value="P:osmosensory signaling via phosphorelay pathway"/>
    <property type="evidence" value="ECO:0007669"/>
    <property type="project" value="TreeGrafter"/>
</dbReference>
<comment type="catalytic activity">
    <reaction evidence="1">
        <text>ATP + protein L-histidine = ADP + protein N-phospho-L-histidine.</text>
        <dbReference type="EC" id="2.7.13.3"/>
    </reaction>
</comment>
<dbReference type="Gene3D" id="6.10.340.10">
    <property type="match status" value="1"/>
</dbReference>
<proteinExistence type="predicted"/>
<feature type="domain" description="HAMP" evidence="9">
    <location>
        <begin position="63"/>
        <end position="116"/>
    </location>
</feature>
<dbReference type="Pfam" id="PF00512">
    <property type="entry name" value="HisKA"/>
    <property type="match status" value="1"/>
</dbReference>
<evidence type="ECO:0000256" key="1">
    <source>
        <dbReference type="ARBA" id="ARBA00000085"/>
    </source>
</evidence>
<evidence type="ECO:0000259" key="9">
    <source>
        <dbReference type="PROSITE" id="PS50885"/>
    </source>
</evidence>
<dbReference type="FunFam" id="3.30.565.10:FF:000006">
    <property type="entry name" value="Sensor histidine kinase WalK"/>
    <property type="match status" value="1"/>
</dbReference>
<evidence type="ECO:0000256" key="4">
    <source>
        <dbReference type="ARBA" id="ARBA00022553"/>
    </source>
</evidence>
<dbReference type="InterPro" id="IPR003660">
    <property type="entry name" value="HAMP_dom"/>
</dbReference>
<dbReference type="CDD" id="cd00082">
    <property type="entry name" value="HisKA"/>
    <property type="match status" value="1"/>
</dbReference>
<dbReference type="GO" id="GO:0000156">
    <property type="term" value="F:phosphorelay response regulator activity"/>
    <property type="evidence" value="ECO:0007669"/>
    <property type="project" value="TreeGrafter"/>
</dbReference>
<keyword evidence="7" id="KW-1133">Transmembrane helix</keyword>
<dbReference type="Pfam" id="PF02518">
    <property type="entry name" value="HATPase_c"/>
    <property type="match status" value="1"/>
</dbReference>
<dbReference type="SUPFAM" id="SSF47384">
    <property type="entry name" value="Homodimeric domain of signal transducing histidine kinase"/>
    <property type="match status" value="1"/>
</dbReference>
<dbReference type="SMART" id="SM00388">
    <property type="entry name" value="HisKA"/>
    <property type="match status" value="1"/>
</dbReference>
<evidence type="ECO:0000256" key="6">
    <source>
        <dbReference type="ARBA" id="ARBA00022777"/>
    </source>
</evidence>
<dbReference type="AlphaFoldDB" id="A0AAW6TZZ9"/>
<dbReference type="Proteomes" id="UP001431776">
    <property type="component" value="Unassembled WGS sequence"/>
</dbReference>
<feature type="transmembrane region" description="Helical" evidence="7">
    <location>
        <begin position="42"/>
        <end position="62"/>
    </location>
</feature>
<keyword evidence="6" id="KW-0418">Kinase</keyword>
<dbReference type="InterPro" id="IPR003594">
    <property type="entry name" value="HATPase_dom"/>
</dbReference>
<evidence type="ECO:0000313" key="11">
    <source>
        <dbReference type="Proteomes" id="UP001431776"/>
    </source>
</evidence>
<organism evidence="10 11">
    <name type="scientific">Anaerobaca lacustris</name>
    <dbReference type="NCBI Taxonomy" id="3044600"/>
    <lineage>
        <taxon>Bacteria</taxon>
        <taxon>Pseudomonadati</taxon>
        <taxon>Planctomycetota</taxon>
        <taxon>Phycisphaerae</taxon>
        <taxon>Sedimentisphaerales</taxon>
        <taxon>Anaerobacaceae</taxon>
        <taxon>Anaerobaca</taxon>
    </lineage>
</organism>
<dbReference type="InterPro" id="IPR004358">
    <property type="entry name" value="Sig_transdc_His_kin-like_C"/>
</dbReference>
<dbReference type="RefSeq" id="WP_349245347.1">
    <property type="nucleotide sequence ID" value="NZ_JASCXX010000014.1"/>
</dbReference>
<dbReference type="SUPFAM" id="SSF158472">
    <property type="entry name" value="HAMP domain-like"/>
    <property type="match status" value="1"/>
</dbReference>